<dbReference type="InterPro" id="IPR018461">
    <property type="entry name" value="Na/H_Antiport_NhaC-like_C"/>
</dbReference>
<evidence type="ECO:0000256" key="4">
    <source>
        <dbReference type="ARBA" id="ARBA00022989"/>
    </source>
</evidence>
<sequence>MASKFQSLILWRIGLAVVLFALSWYWAFSESMVKALWPSIVALGLVVLLRRVLLALVLGGLAGCIILTNGNPIDALAYLLNDLFIPIWSSSWKLGALAFTLILGGMAALIERSGGLHAILAWFMKKKNGHPSDKIQWSAFGIGLICFFDGLANSMLVGRLMKNLAERSGLSRVKLAYIVDSTSSAVSCVAVVSTWIAYQLAMIREGYDQVGQPVDAYRLFVLSIPYNFYCWFTLLLLVFSIWKVFNPGLMRRYEREARKSVGANHDFAIEQGSGRPWFAIVPLMLLILSLLIGLYVSGSEKIFPITFKGLSEAFGQADAASVLVVSSIIASVTAFLLFPRTIGSTERLRTFAQGSSALLVPVMVLIGAWILGGVMKPLGTAEVISKLLSGDLPVWLIPLTVFLAGAAISFSTGTSWGTMGILMPLAIPVVFELTAGMPGAMMPAVVAAVFSGAVFGDHCSPISDTTLVSSISTGVEATDHVATQMPFALIAATAAIVIGFVPVGLGLSPWASLVVGVCVLGLIAHWGRER</sequence>
<feature type="transmembrane region" description="Helical" evidence="6">
    <location>
        <begin position="9"/>
        <end position="28"/>
    </location>
</feature>
<name>A0AAQ3LCG8_9BACT</name>
<evidence type="ECO:0000313" key="9">
    <source>
        <dbReference type="Proteomes" id="UP001304300"/>
    </source>
</evidence>
<feature type="domain" description="Na+/H+ antiporter NhaC-like C-terminal" evidence="7">
    <location>
        <begin position="192"/>
        <end position="502"/>
    </location>
</feature>
<feature type="transmembrane region" description="Helical" evidence="6">
    <location>
        <begin position="219"/>
        <end position="242"/>
    </location>
</feature>
<evidence type="ECO:0000259" key="7">
    <source>
        <dbReference type="Pfam" id="PF03553"/>
    </source>
</evidence>
<comment type="subcellular location">
    <subcellularLocation>
        <location evidence="1">Cell membrane</location>
        <topology evidence="1">Multi-pass membrane protein</topology>
    </subcellularLocation>
</comment>
<dbReference type="AlphaFoldDB" id="A0AAQ3LCG8"/>
<feature type="transmembrane region" description="Helical" evidence="6">
    <location>
        <begin position="98"/>
        <end position="123"/>
    </location>
</feature>
<feature type="transmembrane region" description="Helical" evidence="6">
    <location>
        <begin position="40"/>
        <end position="68"/>
    </location>
</feature>
<dbReference type="Proteomes" id="UP001304300">
    <property type="component" value="Chromosome"/>
</dbReference>
<dbReference type="GO" id="GO:0005886">
    <property type="term" value="C:plasma membrane"/>
    <property type="evidence" value="ECO:0007669"/>
    <property type="project" value="UniProtKB-SubCell"/>
</dbReference>
<keyword evidence="2" id="KW-1003">Cell membrane</keyword>
<feature type="transmembrane region" description="Helical" evidence="6">
    <location>
        <begin position="135"/>
        <end position="155"/>
    </location>
</feature>
<feature type="transmembrane region" description="Helical" evidence="6">
    <location>
        <begin position="487"/>
        <end position="504"/>
    </location>
</feature>
<gene>
    <name evidence="8" type="ORF">RZN69_02295</name>
</gene>
<evidence type="ECO:0000256" key="1">
    <source>
        <dbReference type="ARBA" id="ARBA00004651"/>
    </source>
</evidence>
<feature type="transmembrane region" description="Helical" evidence="6">
    <location>
        <begin position="175"/>
        <end position="198"/>
    </location>
</feature>
<proteinExistence type="predicted"/>
<keyword evidence="4 6" id="KW-1133">Transmembrane helix</keyword>
<evidence type="ECO:0000256" key="2">
    <source>
        <dbReference type="ARBA" id="ARBA00022475"/>
    </source>
</evidence>
<organism evidence="8 9">
    <name type="scientific">Rubellicoccus peritrichatus</name>
    <dbReference type="NCBI Taxonomy" id="3080537"/>
    <lineage>
        <taxon>Bacteria</taxon>
        <taxon>Pseudomonadati</taxon>
        <taxon>Verrucomicrobiota</taxon>
        <taxon>Opitutia</taxon>
        <taxon>Puniceicoccales</taxon>
        <taxon>Cerasicoccaceae</taxon>
        <taxon>Rubellicoccus</taxon>
    </lineage>
</organism>
<evidence type="ECO:0000256" key="6">
    <source>
        <dbReference type="SAM" id="Phobius"/>
    </source>
</evidence>
<dbReference type="EMBL" id="CP136920">
    <property type="protein sequence ID" value="WOO41902.1"/>
    <property type="molecule type" value="Genomic_DNA"/>
</dbReference>
<dbReference type="PANTHER" id="PTHR43478:SF1">
    <property type="entry name" value="NA+_H+ ANTIPORTER NHAC-LIKE C-TERMINAL DOMAIN-CONTAINING PROTEIN"/>
    <property type="match status" value="1"/>
</dbReference>
<keyword evidence="3 6" id="KW-0812">Transmembrane</keyword>
<feature type="transmembrane region" description="Helical" evidence="6">
    <location>
        <begin position="277"/>
        <end position="296"/>
    </location>
</feature>
<accession>A0AAQ3LCG8</accession>
<keyword evidence="9" id="KW-1185">Reference proteome</keyword>
<reference evidence="8 9" key="1">
    <citation type="submission" date="2023-10" db="EMBL/GenBank/DDBJ databases">
        <title>Rubellicoccus peritrichatus gen. nov., sp. nov., isolated from an algae of coral reef tank.</title>
        <authorList>
            <person name="Luo J."/>
        </authorList>
    </citation>
    <scope>NUCLEOTIDE SEQUENCE [LARGE SCALE GENOMIC DNA]</scope>
    <source>
        <strain evidence="8 9">CR14</strain>
    </source>
</reference>
<feature type="transmembrane region" description="Helical" evidence="6">
    <location>
        <begin position="510"/>
        <end position="527"/>
    </location>
</feature>
<feature type="transmembrane region" description="Helical" evidence="6">
    <location>
        <begin position="392"/>
        <end position="410"/>
    </location>
</feature>
<keyword evidence="5 6" id="KW-0472">Membrane</keyword>
<dbReference type="Pfam" id="PF03553">
    <property type="entry name" value="Na_H_antiporter"/>
    <property type="match status" value="1"/>
</dbReference>
<dbReference type="KEGG" id="puo:RZN69_02295"/>
<dbReference type="RefSeq" id="WP_317834386.1">
    <property type="nucleotide sequence ID" value="NZ_CP136920.1"/>
</dbReference>
<evidence type="ECO:0000256" key="5">
    <source>
        <dbReference type="ARBA" id="ARBA00023136"/>
    </source>
</evidence>
<protein>
    <submittedName>
        <fullName evidence="8">Na+/H+ antiporter NhaC family protein</fullName>
    </submittedName>
</protein>
<feature type="transmembrane region" description="Helical" evidence="6">
    <location>
        <begin position="317"/>
        <end position="338"/>
    </location>
</feature>
<evidence type="ECO:0000313" key="8">
    <source>
        <dbReference type="EMBL" id="WOO41902.1"/>
    </source>
</evidence>
<evidence type="ECO:0000256" key="3">
    <source>
        <dbReference type="ARBA" id="ARBA00022692"/>
    </source>
</evidence>
<dbReference type="PANTHER" id="PTHR43478">
    <property type="entry name" value="NA+/H+ ANTIPORTER-RELATED"/>
    <property type="match status" value="1"/>
</dbReference>
<feature type="transmembrane region" description="Helical" evidence="6">
    <location>
        <begin position="350"/>
        <end position="371"/>
    </location>
</feature>